<dbReference type="Gene3D" id="1.10.1370.30">
    <property type="match status" value="1"/>
</dbReference>
<keyword evidence="13" id="KW-0482">Metalloprotease</keyword>
<keyword evidence="13" id="KW-0645">Protease</keyword>
<dbReference type="PRINTS" id="PR00791">
    <property type="entry name" value="PEPDIPTASEA"/>
</dbReference>
<feature type="binding site" evidence="8">
    <location>
        <position position="211"/>
    </location>
    <ligand>
        <name>chloride</name>
        <dbReference type="ChEBI" id="CHEBI:17996"/>
        <label>1</label>
    </ligand>
</feature>
<evidence type="ECO:0000313" key="16">
    <source>
        <dbReference type="EMBL" id="GFR76904.1"/>
    </source>
</evidence>
<name>A0AAV4FUK5_9GAST</name>
<feature type="binding site" evidence="11">
    <location>
        <position position="397"/>
    </location>
    <ligand>
        <name>Zn(2+)</name>
        <dbReference type="ChEBI" id="CHEBI:29105"/>
        <label>2</label>
        <note>catalytic</note>
    </ligand>
</feature>
<keyword evidence="14" id="KW-0812">Transmembrane</keyword>
<accession>A0AAV4FUK5</accession>
<evidence type="ECO:0000256" key="3">
    <source>
        <dbReference type="ARBA" id="ARBA00023157"/>
    </source>
</evidence>
<feature type="active site" description="Proton donor 2" evidence="7">
    <location>
        <position position="500"/>
    </location>
</feature>
<organism evidence="16 17">
    <name type="scientific">Elysia marginata</name>
    <dbReference type="NCBI Taxonomy" id="1093978"/>
    <lineage>
        <taxon>Eukaryota</taxon>
        <taxon>Metazoa</taxon>
        <taxon>Spiralia</taxon>
        <taxon>Lophotrochozoa</taxon>
        <taxon>Mollusca</taxon>
        <taxon>Gastropoda</taxon>
        <taxon>Heterobranchia</taxon>
        <taxon>Euthyneura</taxon>
        <taxon>Panpulmonata</taxon>
        <taxon>Sacoglossa</taxon>
        <taxon>Placobranchoidea</taxon>
        <taxon>Plakobranchidae</taxon>
        <taxon>Elysia</taxon>
    </lineage>
</organism>
<keyword evidence="14" id="KW-1133">Transmembrane helix</keyword>
<keyword evidence="14" id="KW-0472">Membrane</keyword>
<feature type="binding site" evidence="8">
    <location>
        <position position="509"/>
    </location>
    <ligand>
        <name>chloride</name>
        <dbReference type="ChEBI" id="CHEBI:17996"/>
        <label>1</label>
    </ligand>
</feature>
<comment type="similarity">
    <text evidence="1 12 13">Belongs to the peptidase M2 family.</text>
</comment>
<dbReference type="InterPro" id="IPR001548">
    <property type="entry name" value="Peptidase_M2"/>
</dbReference>
<comment type="caution">
    <text evidence="12">Lacks conserved residue(s) required for the propagation of feature annotation.</text>
</comment>
<keyword evidence="13" id="KW-0121">Carboxypeptidase</keyword>
<feature type="glycosylation site" description="N-linked (GlcNAc...) asparagine" evidence="6">
    <location>
        <position position="55"/>
    </location>
</feature>
<evidence type="ECO:0000256" key="8">
    <source>
        <dbReference type="PIRSR" id="PIRSR601548-2"/>
    </source>
</evidence>
<dbReference type="PROSITE" id="PS52011">
    <property type="entry name" value="PEPTIDASE_M2"/>
    <property type="match status" value="2"/>
</dbReference>
<comment type="cofactor">
    <cofactor evidence="13">
        <name>Zn(2+)</name>
        <dbReference type="ChEBI" id="CHEBI:29105"/>
    </cofactor>
    <text evidence="13">Binds 1 zinc ion per subunit.</text>
</comment>
<evidence type="ECO:0000256" key="9">
    <source>
        <dbReference type="PIRSR" id="PIRSR601548-3"/>
    </source>
</evidence>
<dbReference type="GO" id="GO:0008241">
    <property type="term" value="F:peptidyl-dipeptidase activity"/>
    <property type="evidence" value="ECO:0007669"/>
    <property type="project" value="InterPro"/>
</dbReference>
<keyword evidence="4 6" id="KW-0325">Glycoprotein</keyword>
<feature type="disulfide bond" evidence="10">
    <location>
        <begin position="138"/>
        <end position="145"/>
    </location>
</feature>
<dbReference type="AlphaFoldDB" id="A0AAV4FUK5"/>
<feature type="binding site" evidence="9">
    <location>
        <position position="369"/>
    </location>
    <ligand>
        <name>Zn(2+)</name>
        <dbReference type="ChEBI" id="CHEBI:29105"/>
        <label>1</label>
        <note>catalytic</note>
    </ligand>
</feature>
<feature type="binding site" evidence="11">
    <location>
        <position position="373"/>
    </location>
    <ligand>
        <name>Zn(2+)</name>
        <dbReference type="ChEBI" id="CHEBI:29105"/>
        <label>2</label>
        <note>catalytic</note>
    </ligand>
</feature>
<dbReference type="CDD" id="cd06461">
    <property type="entry name" value="M2_ACE"/>
    <property type="match status" value="1"/>
</dbReference>
<keyword evidence="2 15" id="KW-0732">Signal</keyword>
<keyword evidence="13" id="KW-0378">Hydrolase</keyword>
<dbReference type="GO" id="GO:0004180">
    <property type="term" value="F:carboxypeptidase activity"/>
    <property type="evidence" value="ECO:0007669"/>
    <property type="project" value="UniProtKB-KW"/>
</dbReference>
<keyword evidence="17" id="KW-1185">Reference proteome</keyword>
<dbReference type="GO" id="GO:0046872">
    <property type="term" value="F:metal ion binding"/>
    <property type="evidence" value="ECO:0007669"/>
    <property type="project" value="UniProtKB-KW"/>
</dbReference>
<dbReference type="Pfam" id="PF01401">
    <property type="entry name" value="Peptidase_M2"/>
    <property type="match status" value="1"/>
</dbReference>
<dbReference type="GO" id="GO:0008237">
    <property type="term" value="F:metallopeptidase activity"/>
    <property type="evidence" value="ECO:0007669"/>
    <property type="project" value="UniProtKB-KW"/>
</dbReference>
<evidence type="ECO:0000256" key="14">
    <source>
        <dbReference type="SAM" id="Phobius"/>
    </source>
</evidence>
<feature type="chain" id="PRO_5043966113" description="Angiotensin-converting enzyme" evidence="15">
    <location>
        <begin position="24"/>
        <end position="605"/>
    </location>
</feature>
<reference evidence="16 17" key="1">
    <citation type="journal article" date="2021" name="Elife">
        <title>Chloroplast acquisition without the gene transfer in kleptoplastic sea slugs, Plakobranchus ocellatus.</title>
        <authorList>
            <person name="Maeda T."/>
            <person name="Takahashi S."/>
            <person name="Yoshida T."/>
            <person name="Shimamura S."/>
            <person name="Takaki Y."/>
            <person name="Nagai Y."/>
            <person name="Toyoda A."/>
            <person name="Suzuki Y."/>
            <person name="Arimoto A."/>
            <person name="Ishii H."/>
            <person name="Satoh N."/>
            <person name="Nishiyama T."/>
            <person name="Hasebe M."/>
            <person name="Maruyama T."/>
            <person name="Minagawa J."/>
            <person name="Obokata J."/>
            <person name="Shigenobu S."/>
        </authorList>
    </citation>
    <scope>NUCLEOTIDE SEQUENCE [LARGE SCALE GENOMIC DNA]</scope>
</reference>
<evidence type="ECO:0000256" key="2">
    <source>
        <dbReference type="ARBA" id="ARBA00022729"/>
    </source>
</evidence>
<dbReference type="GO" id="GO:0006508">
    <property type="term" value="P:proteolysis"/>
    <property type="evidence" value="ECO:0007669"/>
    <property type="project" value="UniProtKB-KW"/>
</dbReference>
<evidence type="ECO:0000256" key="13">
    <source>
        <dbReference type="RuleBase" id="RU361144"/>
    </source>
</evidence>
<evidence type="ECO:0000256" key="15">
    <source>
        <dbReference type="SAM" id="SignalP"/>
    </source>
</evidence>
<dbReference type="EC" id="3.4.-.-" evidence="13"/>
<feature type="disulfide bond" evidence="10 12">
    <location>
        <begin position="338"/>
        <end position="356"/>
    </location>
</feature>
<feature type="binding site" evidence="9">
    <location>
        <position position="397"/>
    </location>
    <ligand>
        <name>Zn(2+)</name>
        <dbReference type="ChEBI" id="CHEBI:29105"/>
        <label>1</label>
        <note>catalytic</note>
    </ligand>
</feature>
<feature type="binding site" evidence="11">
    <location>
        <position position="369"/>
    </location>
    <ligand>
        <name>Zn(2+)</name>
        <dbReference type="ChEBI" id="CHEBI:29105"/>
        <label>2</label>
        <note>catalytic</note>
    </ligand>
</feature>
<feature type="glycosylation site" description="N-linked (GlcNAc...) asparagine; partial" evidence="6">
    <location>
        <position position="324"/>
    </location>
</feature>
<dbReference type="PANTHER" id="PTHR10514:SF27">
    <property type="entry name" value="ANGIOTENSIN-CONVERTING ENZYME"/>
    <property type="match status" value="1"/>
</dbReference>
<proteinExistence type="inferred from homology"/>
<gene>
    <name evidence="16" type="ORF">ElyMa_002225200</name>
</gene>
<evidence type="ECO:0000256" key="1">
    <source>
        <dbReference type="ARBA" id="ARBA00008139"/>
    </source>
</evidence>
<dbReference type="GO" id="GO:0005886">
    <property type="term" value="C:plasma membrane"/>
    <property type="evidence" value="ECO:0007669"/>
    <property type="project" value="TreeGrafter"/>
</dbReference>
<evidence type="ECO:0000256" key="11">
    <source>
        <dbReference type="PIRSR" id="PIRSR601548-8"/>
    </source>
</evidence>
<dbReference type="Proteomes" id="UP000762676">
    <property type="component" value="Unassembled WGS sequence"/>
</dbReference>
<feature type="signal peptide" evidence="15">
    <location>
        <begin position="1"/>
        <end position="23"/>
    </location>
</feature>
<evidence type="ECO:0000313" key="17">
    <source>
        <dbReference type="Proteomes" id="UP000762676"/>
    </source>
</evidence>
<keyword evidence="3 10" id="KW-1015">Disulfide bond</keyword>
<protein>
    <recommendedName>
        <fullName evidence="13">Angiotensin-converting enzyme</fullName>
        <ecNumber evidence="13">3.4.-.-</ecNumber>
    </recommendedName>
</protein>
<feature type="active site" description="Proton acceptor 1" evidence="5">
    <location>
        <position position="370"/>
    </location>
</feature>
<feature type="binding site" evidence="9">
    <location>
        <position position="373"/>
    </location>
    <ligand>
        <name>Zn(2+)</name>
        <dbReference type="ChEBI" id="CHEBI:29105"/>
        <label>1</label>
        <note>catalytic</note>
    </ligand>
</feature>
<keyword evidence="9 13" id="KW-0479">Metal-binding</keyword>
<evidence type="ECO:0000256" key="7">
    <source>
        <dbReference type="PIRSR" id="PIRSR601548-11"/>
    </source>
</evidence>
<sequence>MTGVRVLTIAVYISLMGVQKCDAWQSVVDFLNTYEREGMETLHSKWKAEFVMGTNYTKENTETYHEANLELASFVQRNNKKALAFLQNDTVKLSPDQTRQLRFIADMGTAAQTDKHKINKLNKIETEMTAIYNQAEVCLGSPNSCLKMEPGLSEVIQKSRDCKVLSETWQKWRDQSGKKMRHLFPEYVKLSNEAVNIQGYSDLGEYWRSEYDTPTFERDIARLWEQVSPLYQHLHGYVRRKLKAMYGPDVFPLSGHIPAHLLGNMWAQFWENIAEIVKPFKHKDLVDTTEELLRQNYTVKRMFETAEEFFSSLGFENMTDKFWNKSMFVQPKDRHVHCQASAYDLFNKDDFRIRMCSLVNHEYLLMIHHEMGHIQYFMEYSKQPLSYRKGANPGFHEAVGDAISKSVQTPQHLRTIGLIKSDDKQDKETGINFLMQMALHNIAFLPFGYLIDQWRWSVFRGDTAPDQYNEHWWKLRCRLQGVSPPMKRSTDDFDPGSKFHVARGIPYVRSMLQLGASKPWPDAMEKITGQRHMDAGPLMEYFQPLLEFLKKENGNDYGWDESCPEEPPPCFADPDGAHGLRIGWATLVVLSVLALFIGSLQTSLR</sequence>
<dbReference type="SUPFAM" id="SSF55486">
    <property type="entry name" value="Metalloproteases ('zincins'), catalytic domain"/>
    <property type="match status" value="1"/>
</dbReference>
<feature type="active site" description="Proton donor 1" evidence="5">
    <location>
        <position position="500"/>
    </location>
</feature>
<evidence type="ECO:0000256" key="4">
    <source>
        <dbReference type="ARBA" id="ARBA00023180"/>
    </source>
</evidence>
<evidence type="ECO:0000256" key="5">
    <source>
        <dbReference type="PIRSR" id="PIRSR601548-1"/>
    </source>
</evidence>
<keyword evidence="9 13" id="KW-0862">Zinc</keyword>
<dbReference type="PANTHER" id="PTHR10514">
    <property type="entry name" value="ANGIOTENSIN-CONVERTING ENZYME"/>
    <property type="match status" value="1"/>
</dbReference>
<evidence type="ECO:0000256" key="10">
    <source>
        <dbReference type="PIRSR" id="PIRSR601548-4"/>
    </source>
</evidence>
<evidence type="ECO:0000256" key="12">
    <source>
        <dbReference type="PROSITE-ProRule" id="PRU01355"/>
    </source>
</evidence>
<feature type="transmembrane region" description="Helical" evidence="14">
    <location>
        <begin position="582"/>
        <end position="600"/>
    </location>
</feature>
<evidence type="ECO:0000256" key="6">
    <source>
        <dbReference type="PIRSR" id="PIRSR601548-10"/>
    </source>
</evidence>
<comment type="caution">
    <text evidence="16">The sequence shown here is derived from an EMBL/GenBank/DDBJ whole genome shotgun (WGS) entry which is preliminary data.</text>
</comment>
<dbReference type="EMBL" id="BMAT01004605">
    <property type="protein sequence ID" value="GFR76904.1"/>
    <property type="molecule type" value="Genomic_DNA"/>
</dbReference>
<feature type="active site" description="Proton acceptor 2" evidence="7">
    <location>
        <position position="370"/>
    </location>
</feature>